<proteinExistence type="predicted"/>
<comment type="cofactor">
    <cofactor evidence="2">
        <name>Mn(2+)</name>
        <dbReference type="ChEBI" id="CHEBI:29035"/>
    </cofactor>
</comment>
<dbReference type="SUPFAM" id="SSF109604">
    <property type="entry name" value="HD-domain/PDEase-like"/>
    <property type="match status" value="1"/>
</dbReference>
<evidence type="ECO:0000256" key="3">
    <source>
        <dbReference type="ARBA" id="ARBA00001941"/>
    </source>
</evidence>
<comment type="cofactor">
    <cofactor evidence="3">
        <name>Co(2+)</name>
        <dbReference type="ChEBI" id="CHEBI:48828"/>
    </cofactor>
</comment>
<dbReference type="SMART" id="SM00471">
    <property type="entry name" value="HDc"/>
    <property type="match status" value="1"/>
</dbReference>
<evidence type="ECO:0000256" key="2">
    <source>
        <dbReference type="ARBA" id="ARBA00001936"/>
    </source>
</evidence>
<dbReference type="EC" id="3.1.3.89" evidence="5"/>
<name>A0A1Y3KIG4_PSEPU</name>
<dbReference type="CDD" id="cd00077">
    <property type="entry name" value="HDc"/>
    <property type="match status" value="1"/>
</dbReference>
<evidence type="ECO:0000256" key="1">
    <source>
        <dbReference type="ARBA" id="ARBA00001638"/>
    </source>
</evidence>
<dbReference type="Proteomes" id="UP000196082">
    <property type="component" value="Unassembled WGS sequence"/>
</dbReference>
<dbReference type="InterPro" id="IPR039356">
    <property type="entry name" value="YfbR/HDDC2"/>
</dbReference>
<organism evidence="9 10">
    <name type="scientific">Pseudomonas putida</name>
    <name type="common">Arthrobacter siderocapsulatus</name>
    <dbReference type="NCBI Taxonomy" id="303"/>
    <lineage>
        <taxon>Bacteria</taxon>
        <taxon>Pseudomonadati</taxon>
        <taxon>Pseudomonadota</taxon>
        <taxon>Gammaproteobacteria</taxon>
        <taxon>Pseudomonadales</taxon>
        <taxon>Pseudomonadaceae</taxon>
        <taxon>Pseudomonas</taxon>
    </lineage>
</organism>
<dbReference type="PANTHER" id="PTHR11845">
    <property type="entry name" value="5'-DEOXYNUCLEOTIDASE HDDC2"/>
    <property type="match status" value="1"/>
</dbReference>
<keyword evidence="6" id="KW-0479">Metal-binding</keyword>
<comment type="caution">
    <text evidence="9">The sequence shown here is derived from an EMBL/GenBank/DDBJ whole genome shotgun (WGS) entry which is preliminary data.</text>
</comment>
<evidence type="ECO:0000313" key="10">
    <source>
        <dbReference type="Proteomes" id="UP000196082"/>
    </source>
</evidence>
<evidence type="ECO:0000256" key="4">
    <source>
        <dbReference type="ARBA" id="ARBA00011738"/>
    </source>
</evidence>
<dbReference type="InterPro" id="IPR003607">
    <property type="entry name" value="HD/PDEase_dom"/>
</dbReference>
<evidence type="ECO:0000256" key="6">
    <source>
        <dbReference type="ARBA" id="ARBA00022723"/>
    </source>
</evidence>
<dbReference type="InterPro" id="IPR006674">
    <property type="entry name" value="HD_domain"/>
</dbReference>
<evidence type="ECO:0000256" key="5">
    <source>
        <dbReference type="ARBA" id="ARBA00012964"/>
    </source>
</evidence>
<protein>
    <recommendedName>
        <fullName evidence="5">5'-deoxynucleotidase</fullName>
        <ecNumber evidence="5">3.1.3.89</ecNumber>
    </recommendedName>
</protein>
<dbReference type="Pfam" id="PF13023">
    <property type="entry name" value="HD_3"/>
    <property type="match status" value="1"/>
</dbReference>
<dbReference type="PANTHER" id="PTHR11845:SF13">
    <property type="entry name" value="5'-DEOXYNUCLEOTIDASE HDDC2"/>
    <property type="match status" value="1"/>
</dbReference>
<dbReference type="GO" id="GO:0002953">
    <property type="term" value="F:5'-deoxynucleotidase activity"/>
    <property type="evidence" value="ECO:0007669"/>
    <property type="project" value="UniProtKB-EC"/>
</dbReference>
<evidence type="ECO:0000313" key="9">
    <source>
        <dbReference type="EMBL" id="OUM25637.1"/>
    </source>
</evidence>
<dbReference type="AlphaFoldDB" id="A0A1Y3KIG4"/>
<dbReference type="EMBL" id="NFSB01000088">
    <property type="protein sequence ID" value="OUM25637.1"/>
    <property type="molecule type" value="Genomic_DNA"/>
</dbReference>
<reference evidence="9 10" key="1">
    <citation type="submission" date="2017-05" db="EMBL/GenBank/DDBJ databases">
        <title>Whole genome sequence of Pseudomonas putida isolate 1312 commercialized as a biostimulant.</title>
        <authorList>
            <person name="Crovadore J."/>
            <person name="Blanc P."/>
            <person name="Chablais R."/>
            <person name="Cochard B."/>
            <person name="Grizard D."/>
            <person name="Lefort F."/>
        </authorList>
    </citation>
    <scope>NUCLEOTIDE SEQUENCE [LARGE SCALE GENOMIC DNA]</scope>
    <source>
        <strain evidence="9 10">1312</strain>
    </source>
</reference>
<feature type="domain" description="HD/PDEase" evidence="8">
    <location>
        <begin position="44"/>
        <end position="161"/>
    </location>
</feature>
<dbReference type="Gene3D" id="1.10.3210.10">
    <property type="entry name" value="Hypothetical protein af1432"/>
    <property type="match status" value="1"/>
</dbReference>
<comment type="catalytic activity">
    <reaction evidence="1">
        <text>a 2'-deoxyribonucleoside 5'-phosphate + H2O = a 2'-deoxyribonucleoside + phosphate</text>
        <dbReference type="Rhea" id="RHEA:36167"/>
        <dbReference type="ChEBI" id="CHEBI:15377"/>
        <dbReference type="ChEBI" id="CHEBI:18274"/>
        <dbReference type="ChEBI" id="CHEBI:43474"/>
        <dbReference type="ChEBI" id="CHEBI:65317"/>
        <dbReference type="EC" id="3.1.3.89"/>
    </reaction>
</comment>
<evidence type="ECO:0000256" key="7">
    <source>
        <dbReference type="ARBA" id="ARBA00022801"/>
    </source>
</evidence>
<sequence>MIYLCTSKRLPVVPHHNLHGKLEFLRQAERLKSVTRSAHTSTGRPESTAEHSWRLALLALVFEEELGDVDICKVLKLCLVHDLGEALSGDVPAPQAHATPDKGMNERQDLIAITSMLEPSMQGTIVGLFDEYEAAASPEAKVVKALDKIETLLQHTQGDNPPDFDYAFNLEYGRRYTDAIPFLAVLRRMLDEETRKRMTR</sequence>
<dbReference type="GO" id="GO:0046872">
    <property type="term" value="F:metal ion binding"/>
    <property type="evidence" value="ECO:0007669"/>
    <property type="project" value="UniProtKB-KW"/>
</dbReference>
<comment type="subunit">
    <text evidence="4">Homodimer.</text>
</comment>
<keyword evidence="7 9" id="KW-0378">Hydrolase</keyword>
<gene>
    <name evidence="9" type="ORF">B8W72_25795</name>
</gene>
<dbReference type="GO" id="GO:0005737">
    <property type="term" value="C:cytoplasm"/>
    <property type="evidence" value="ECO:0007669"/>
    <property type="project" value="TreeGrafter"/>
</dbReference>
<accession>A0A1Y3KIG4</accession>
<evidence type="ECO:0000259" key="8">
    <source>
        <dbReference type="SMART" id="SM00471"/>
    </source>
</evidence>